<comment type="caution">
    <text evidence="1">The sequence shown here is derived from an EMBL/GenBank/DDBJ whole genome shotgun (WGS) entry which is preliminary data.</text>
</comment>
<reference evidence="1 2" key="1">
    <citation type="journal article" date="2013" name="BMC Microbiol.">
        <title>Identification of the type II cytochrome c maturation pathway in anammox bacteria by comparative genomics.</title>
        <authorList>
            <person name="Ferousi C."/>
            <person name="Speth D.R."/>
            <person name="Reimann J."/>
            <person name="Op den Camp H.J."/>
            <person name="Allen J.W."/>
            <person name="Keltjens J.T."/>
            <person name="Jetten M.S."/>
        </authorList>
    </citation>
    <scope>NUCLEOTIDE SEQUENCE [LARGE SCALE GENOMIC DNA]</scope>
    <source>
        <strain evidence="1">RU1</strain>
    </source>
</reference>
<dbReference type="Proteomes" id="UP000034954">
    <property type="component" value="Unassembled WGS sequence"/>
</dbReference>
<dbReference type="Pfam" id="PF13589">
    <property type="entry name" value="HATPase_c_3"/>
    <property type="match status" value="1"/>
</dbReference>
<keyword evidence="2" id="KW-1185">Reference proteome</keyword>
<accession>A0A0M2UZE0</accession>
<sequence>MKKIASIPNDKRTLVNMTSSIDYTKYQTVEAIPKASSMIETLRAVGYSIEAAIADIIDNSISARAKNILVNFEWKGSRTWLSVKDDGRGMDNEELIQAMRPGSKNPLDDRSRKDLGRFGLGLKTASFSQCRKLSVISKRENYKPVFWTWDLDFVKQTCNWELIKYLPQGNFENEINSVKSGTIVIWNDIDRLVKDLQKNDENALDKFLEIMKHVKKHLAMVFHRFIENGRIKIFFQDRPVEAWNPFLPNEPATQGFPEEPFYNGKVLVKGYVLPHKSKISEDKFKEAEGPKGWNEQQGFYIYRNERLLLAGDWLGMFRKEEHYKLARIEINLPNNLDSEWQIDIKKSIARPPLALRDQLKAYAGKVRSQAVEVYRHKGKNVKPYPGQKFVPLWIDHKRGDKWFYKINREHPLIEKIRKQAEEKPDKAIDTLLKFIEETIPVKSIYIREAEEPEAQGKPFEGIKHDDIWTLMKNIFDSLTKQGKTKEEAKAVIVNLGPFNHYPEYIANLD</sequence>
<proteinExistence type="predicted"/>
<organism evidence="1 2">
    <name type="scientific">Candidatus Brocadia fulgida</name>
    <dbReference type="NCBI Taxonomy" id="380242"/>
    <lineage>
        <taxon>Bacteria</taxon>
        <taxon>Pseudomonadati</taxon>
        <taxon>Planctomycetota</taxon>
        <taxon>Candidatus Brocadiia</taxon>
        <taxon>Candidatus Brocadiales</taxon>
        <taxon>Candidatus Brocadiaceae</taxon>
        <taxon>Candidatus Brocadia</taxon>
    </lineage>
</organism>
<dbReference type="Gene3D" id="3.30.565.10">
    <property type="entry name" value="Histidine kinase-like ATPase, C-terminal domain"/>
    <property type="match status" value="1"/>
</dbReference>
<evidence type="ECO:0000313" key="1">
    <source>
        <dbReference type="EMBL" id="KKO21187.1"/>
    </source>
</evidence>
<dbReference type="AlphaFoldDB" id="A0A0M2UZE0"/>
<dbReference type="SUPFAM" id="SSF55874">
    <property type="entry name" value="ATPase domain of HSP90 chaperone/DNA topoisomerase II/histidine kinase"/>
    <property type="match status" value="1"/>
</dbReference>
<dbReference type="InterPro" id="IPR036890">
    <property type="entry name" value="HATPase_C_sf"/>
</dbReference>
<dbReference type="EMBL" id="LAQJ01000008">
    <property type="protein sequence ID" value="KKO21187.1"/>
    <property type="molecule type" value="Genomic_DNA"/>
</dbReference>
<protein>
    <submittedName>
        <fullName evidence="1">DNA mismatch repair protein MutL</fullName>
    </submittedName>
</protein>
<evidence type="ECO:0000313" key="2">
    <source>
        <dbReference type="Proteomes" id="UP000034954"/>
    </source>
</evidence>
<gene>
    <name evidence="1" type="primary">mutL</name>
    <name evidence="1" type="ORF">BROFUL_00069</name>
</gene>
<name>A0A0M2UZE0_9BACT</name>
<dbReference type="PATRIC" id="fig|380242.3.peg.86"/>